<feature type="transmembrane region" description="Helical" evidence="1">
    <location>
        <begin position="276"/>
        <end position="295"/>
    </location>
</feature>
<feature type="transmembrane region" description="Helical" evidence="1">
    <location>
        <begin position="301"/>
        <end position="319"/>
    </location>
</feature>
<accession>G5IZ23</accession>
<keyword evidence="1" id="KW-1133">Transmembrane helix</keyword>
<feature type="transmembrane region" description="Helical" evidence="1">
    <location>
        <begin position="378"/>
        <end position="395"/>
    </location>
</feature>
<dbReference type="RefSeq" id="WP_007309130.1">
    <property type="nucleotide sequence ID" value="NZ_AESD01000083.1"/>
</dbReference>
<feature type="transmembrane region" description="Helical" evidence="1">
    <location>
        <begin position="134"/>
        <end position="153"/>
    </location>
</feature>
<feature type="transmembrane region" description="Helical" evidence="1">
    <location>
        <begin position="160"/>
        <end position="187"/>
    </location>
</feature>
<evidence type="ECO:0000313" key="3">
    <source>
        <dbReference type="Proteomes" id="UP000003477"/>
    </source>
</evidence>
<feature type="transmembrane region" description="Helical" evidence="1">
    <location>
        <begin position="207"/>
        <end position="228"/>
    </location>
</feature>
<feature type="transmembrane region" description="Helical" evidence="1">
    <location>
        <begin position="95"/>
        <end position="114"/>
    </location>
</feature>
<reference evidence="2 3" key="1">
    <citation type="journal article" date="2011" name="Front. Microbiol.">
        <title>Two Strains of Crocosphaera watsonii with Highly Conserved Genomes are Distinguished by Strain-Specific Features.</title>
        <authorList>
            <person name="Bench S.R."/>
            <person name="Ilikchyan I.N."/>
            <person name="Tripp H.J."/>
            <person name="Zehr J.P."/>
        </authorList>
    </citation>
    <scope>NUCLEOTIDE SEQUENCE [LARGE SCALE GENOMIC DNA]</scope>
    <source>
        <strain evidence="2 3">WH 0003</strain>
    </source>
</reference>
<dbReference type="PATRIC" id="fig|423471.3.peg.479"/>
<evidence type="ECO:0000256" key="1">
    <source>
        <dbReference type="SAM" id="Phobius"/>
    </source>
</evidence>
<name>G5IZ23_CROWT</name>
<sequence length="527" mass="61360">MILKQKNLSELYDKSYHKNNVFEIVLIIIFAVITLIGILNHAMWRDELNGWLIARDSYSFINFFDNIKYEGHPLIWYVCLWFLNQITGNPLAMQFFHWFIAIASVSIFVIFSPFTKTQKILFIFGYLPLYEYSVISRNYGIGVLSIFIFCACFKTRHNSYLPLALILAIMANTNAYCLLISLALGFTLTIEYIFRGYFHYQTKANKYNILGASLIFFLGIFISVFMLLPPADSTLQGGASQWFFQLDFNRLTQTITRIWRSYVLVIIPSDSKPIDLFIFSFLSLGLFTFSLLILLKKPIALLFYIAVNLEILAFTYAKFLGSQRHYGHLYIILIAALWLAHYYDNSPIIIKFIDRINHRLSKITLNGYNFVYHNKKSLLLMILWLQLIAGIVAFSRDLITPYSSSQVTANFIKDNELSNHLIMGSEDFTIAPISGYLNQKIYYPESQKLGSYVLFNNERKIVNDGDIMKQMINIIAEENQDILLIMNREFMERSPNLDIEFIEKFTKSFIYNEKYYLYLVKSVPSLS</sequence>
<dbReference type="AlphaFoldDB" id="G5IZ23"/>
<dbReference type="EMBL" id="AESD01000083">
    <property type="protein sequence ID" value="EHJ14832.1"/>
    <property type="molecule type" value="Genomic_DNA"/>
</dbReference>
<feature type="transmembrane region" description="Helical" evidence="1">
    <location>
        <begin position="326"/>
        <end position="343"/>
    </location>
</feature>
<gene>
    <name evidence="2" type="ORF">CWATWH0003_0520</name>
</gene>
<dbReference type="Proteomes" id="UP000003477">
    <property type="component" value="Unassembled WGS sequence"/>
</dbReference>
<keyword evidence="1" id="KW-0472">Membrane</keyword>
<organism evidence="2 3">
    <name type="scientific">Crocosphaera watsonii WH 0003</name>
    <dbReference type="NCBI Taxonomy" id="423471"/>
    <lineage>
        <taxon>Bacteria</taxon>
        <taxon>Bacillati</taxon>
        <taxon>Cyanobacteriota</taxon>
        <taxon>Cyanophyceae</taxon>
        <taxon>Oscillatoriophycideae</taxon>
        <taxon>Chroococcales</taxon>
        <taxon>Aphanothecaceae</taxon>
        <taxon>Crocosphaera</taxon>
    </lineage>
</organism>
<dbReference type="GeneID" id="88764442"/>
<keyword evidence="1" id="KW-0812">Transmembrane</keyword>
<protein>
    <recommendedName>
        <fullName evidence="4">Glycosyltransferase RgtA/B/C/D-like domain-containing protein</fullName>
    </recommendedName>
</protein>
<feature type="transmembrane region" description="Helical" evidence="1">
    <location>
        <begin position="21"/>
        <end position="43"/>
    </location>
</feature>
<proteinExistence type="predicted"/>
<comment type="caution">
    <text evidence="2">The sequence shown here is derived from an EMBL/GenBank/DDBJ whole genome shotgun (WGS) entry which is preliminary data.</text>
</comment>
<evidence type="ECO:0008006" key="4">
    <source>
        <dbReference type="Google" id="ProtNLM"/>
    </source>
</evidence>
<evidence type="ECO:0000313" key="2">
    <source>
        <dbReference type="EMBL" id="EHJ14832.1"/>
    </source>
</evidence>